<evidence type="ECO:0000313" key="1">
    <source>
        <dbReference type="EMBL" id="GBH18092.1"/>
    </source>
</evidence>
<dbReference type="EMBL" id="BGKA01000142">
    <property type="protein sequence ID" value="GBH18092.1"/>
    <property type="molecule type" value="Genomic_DNA"/>
</dbReference>
<gene>
    <name evidence="1" type="ORF">KPSA3_04071</name>
</gene>
<evidence type="ECO:0000313" key="2">
    <source>
        <dbReference type="Proteomes" id="UP000248291"/>
    </source>
</evidence>
<name>A0AAN4TMC8_PSESF</name>
<organism evidence="1 2">
    <name type="scientific">Pseudomonas syringae pv. actinidiae</name>
    <dbReference type="NCBI Taxonomy" id="103796"/>
    <lineage>
        <taxon>Bacteria</taxon>
        <taxon>Pseudomonadati</taxon>
        <taxon>Pseudomonadota</taxon>
        <taxon>Gammaproteobacteria</taxon>
        <taxon>Pseudomonadales</taxon>
        <taxon>Pseudomonadaceae</taxon>
        <taxon>Pseudomonas</taxon>
        <taxon>Pseudomonas syringae</taxon>
    </lineage>
</organism>
<reference evidence="1 2" key="1">
    <citation type="submission" date="2018-04" db="EMBL/GenBank/DDBJ databases">
        <title>Draft genome sequence of Pseudomonas syringae pv. actinidiae biovar 3 strains isolated from kiwifruit in Kagawa prefecture.</title>
        <authorList>
            <person name="Tabuchi M."/>
            <person name="Saito M."/>
            <person name="Fujiwara S."/>
            <person name="Sasa N."/>
            <person name="Akimitsu K."/>
            <person name="Gomi K."/>
            <person name="Konishi-Sugita S."/>
            <person name="Hamano K."/>
            <person name="Kataoka I."/>
        </authorList>
    </citation>
    <scope>NUCLEOTIDE SEQUENCE [LARGE SCALE GENOMIC DNA]</scope>
    <source>
        <strain evidence="1 2">MAFF212211</strain>
    </source>
</reference>
<sequence length="84" mass="9461">MNIWASARRAWELQEVTTAVMGCEAALKSVTSIRLVYCGHWFCCRFPAVRGHVRSYENQEIADKRSVVRSAPTAFGQNQKQTGV</sequence>
<dbReference type="AlphaFoldDB" id="A0AAN4TMC8"/>
<proteinExistence type="predicted"/>
<dbReference type="Proteomes" id="UP000248291">
    <property type="component" value="Unassembled WGS sequence"/>
</dbReference>
<accession>A0AAN4TMC8</accession>
<protein>
    <submittedName>
        <fullName evidence="1">Phosphate starvation-inducible protein PhoH</fullName>
    </submittedName>
</protein>
<comment type="caution">
    <text evidence="1">The sequence shown here is derived from an EMBL/GenBank/DDBJ whole genome shotgun (WGS) entry which is preliminary data.</text>
</comment>